<evidence type="ECO:0000259" key="4">
    <source>
        <dbReference type="Pfam" id="PF14772"/>
    </source>
</evidence>
<evidence type="ECO:0000256" key="1">
    <source>
        <dbReference type="ARBA" id="ARBA00009688"/>
    </source>
</evidence>
<dbReference type="Pfam" id="PF14772">
    <property type="entry name" value="NYD-SP28"/>
    <property type="match status" value="1"/>
</dbReference>
<dbReference type="Pfam" id="PF14775">
    <property type="entry name" value="NYD-SP28_assoc"/>
    <property type="match status" value="1"/>
</dbReference>
<proteinExistence type="inferred from homology"/>
<evidence type="ECO:0000313" key="7">
    <source>
        <dbReference type="Proteomes" id="UP000606786"/>
    </source>
</evidence>
<gene>
    <name evidence="6" type="ORF">CCAP1982_LOCUS7454</name>
</gene>
<reference evidence="6" key="1">
    <citation type="submission" date="2020-11" db="EMBL/GenBank/DDBJ databases">
        <authorList>
            <person name="Whitehead M."/>
        </authorList>
    </citation>
    <scope>NUCLEOTIDE SEQUENCE</scope>
    <source>
        <strain evidence="6">EGII</strain>
    </source>
</reference>
<dbReference type="EMBL" id="CAJHJT010000012">
    <property type="protein sequence ID" value="CAD6998907.1"/>
    <property type="molecule type" value="Genomic_DNA"/>
</dbReference>
<sequence length="770" mass="90748">MEGGSVMSLDVMSLKSSGQNSMADVVVTRSSNASNIQMEKLKILLNQSDPTNSSKALDIKRRLVRDEYKMRMKAAPKTLVQKTEEKKDPVERQLEESDHKLQDLLEFGQELVTNVKVANEKREHMRREYEAERNQLLSKDLQKESIESIARFNEIAAKWSELEEFKEPMALFEHLEEQKEKVAALMASKDSLIEQCQKEIDRINAKYYTDQMAQANDVRCLVERIDRQIEVIKLAYQSHLEILENTISEERETIAFTEANKWNKFYDDMADSEKTKFDLAKQKEEFYAAEVARIAAVQEELTCSTRIRLEKEAEMLEWELRNVRNTVLMNSEKLDYNYQVLQKRNEENIVISNQQKRRLAKLNENIASLKIKINAVNKQHENKLQRFLTEIQKLHESISDLELKAQQFRSNNKRKFDLVWAINYKELKDLLTKIYEIDRILYEQQLAIPWTEPNVDWTDINETAKKSHDNVLKSVKKKRKSSAPPPRICEEILERGLVRNILRKIADRAGFLIEEKLFKILEPYSEAEKTVVRLDNIFIALRVDNVKMISKLTECFLPYAYCPNCPHGLPKEAMQDFYRIGREFEDMVAPDDDLDVDPEFDPTNEDKGEDQLSKCYDKLKKHPRCKNHHLVVEPVFVLMALNEFTKKQMQQQMSYKKFLEENELLSNTIPFDGETIKSFWGKFKDYFPEEKRKLWMTLEHGLNHYVEVLKQRTKLDKECAFLRRQNMELKHLLQKFKTKNYKLKEKLFSGGAASFRKPIVYESREQQESK</sequence>
<dbReference type="Proteomes" id="UP000606786">
    <property type="component" value="Unassembled WGS sequence"/>
</dbReference>
<dbReference type="GO" id="GO:0005858">
    <property type="term" value="C:axonemal dynein complex"/>
    <property type="evidence" value="ECO:0007669"/>
    <property type="project" value="InterPro"/>
</dbReference>
<keyword evidence="2 3" id="KW-0175">Coiled coil</keyword>
<evidence type="ECO:0000259" key="5">
    <source>
        <dbReference type="Pfam" id="PF14775"/>
    </source>
</evidence>
<feature type="domain" description="Dynein regulatory complex protein 1 C-terminal" evidence="5">
    <location>
        <begin position="679"/>
        <end position="735"/>
    </location>
</feature>
<dbReference type="OrthoDB" id="10260459at2759"/>
<protein>
    <submittedName>
        <fullName evidence="6">(Mediterranean fruit fly) hypothetical protein</fullName>
    </submittedName>
</protein>
<name>A0A811UM65_CERCA</name>
<dbReference type="GO" id="GO:0070286">
    <property type="term" value="P:axonemal dynein complex assembly"/>
    <property type="evidence" value="ECO:0007669"/>
    <property type="project" value="InterPro"/>
</dbReference>
<dbReference type="InterPro" id="IPR039505">
    <property type="entry name" value="DRC1/2_N"/>
</dbReference>
<organism evidence="6 7">
    <name type="scientific">Ceratitis capitata</name>
    <name type="common">Mediterranean fruit fly</name>
    <name type="synonym">Tephritis capitata</name>
    <dbReference type="NCBI Taxonomy" id="7213"/>
    <lineage>
        <taxon>Eukaryota</taxon>
        <taxon>Metazoa</taxon>
        <taxon>Ecdysozoa</taxon>
        <taxon>Arthropoda</taxon>
        <taxon>Hexapoda</taxon>
        <taxon>Insecta</taxon>
        <taxon>Pterygota</taxon>
        <taxon>Neoptera</taxon>
        <taxon>Endopterygota</taxon>
        <taxon>Diptera</taxon>
        <taxon>Brachycera</taxon>
        <taxon>Muscomorpha</taxon>
        <taxon>Tephritoidea</taxon>
        <taxon>Tephritidae</taxon>
        <taxon>Ceratitis</taxon>
        <taxon>Ceratitis</taxon>
    </lineage>
</organism>
<comment type="caution">
    <text evidence="6">The sequence shown here is derived from an EMBL/GenBank/DDBJ whole genome shotgun (WGS) entry which is preliminary data.</text>
</comment>
<evidence type="ECO:0000256" key="2">
    <source>
        <dbReference type="ARBA" id="ARBA00023054"/>
    </source>
</evidence>
<dbReference type="InterPro" id="IPR029440">
    <property type="entry name" value="DRC1_C"/>
</dbReference>
<dbReference type="PANTHER" id="PTHR21625:SF1">
    <property type="entry name" value="DYNEIN REGULATORY COMPLEX PROTEIN 1"/>
    <property type="match status" value="1"/>
</dbReference>
<feature type="domain" description="Dynein regulatory complex protein 1/2 N-terminal" evidence="4">
    <location>
        <begin position="117"/>
        <end position="218"/>
    </location>
</feature>
<dbReference type="GO" id="GO:0003352">
    <property type="term" value="P:regulation of cilium movement"/>
    <property type="evidence" value="ECO:0007669"/>
    <property type="project" value="TreeGrafter"/>
</dbReference>
<evidence type="ECO:0000313" key="6">
    <source>
        <dbReference type="EMBL" id="CAD6998907.1"/>
    </source>
</evidence>
<accession>A0A811UM65</accession>
<dbReference type="GO" id="GO:0060285">
    <property type="term" value="P:cilium-dependent cell motility"/>
    <property type="evidence" value="ECO:0007669"/>
    <property type="project" value="TreeGrafter"/>
</dbReference>
<dbReference type="InterPro" id="IPR039750">
    <property type="entry name" value="DRC1/DRC2"/>
</dbReference>
<dbReference type="PANTHER" id="PTHR21625">
    <property type="entry name" value="NYD-SP28 PROTEIN"/>
    <property type="match status" value="1"/>
</dbReference>
<evidence type="ECO:0000256" key="3">
    <source>
        <dbReference type="SAM" id="Coils"/>
    </source>
</evidence>
<dbReference type="AlphaFoldDB" id="A0A811UM65"/>
<feature type="coiled-coil region" evidence="3">
    <location>
        <begin position="352"/>
        <end position="411"/>
    </location>
</feature>
<comment type="similarity">
    <text evidence="1">Belongs to the DRC1 family.</text>
</comment>
<keyword evidence="7" id="KW-1185">Reference proteome</keyword>